<dbReference type="CDD" id="cd23064">
    <property type="entry name" value="PDZ3_INAD-like"/>
    <property type="match status" value="1"/>
</dbReference>
<organism evidence="7 8">
    <name type="scientific">Hypothenemus hampei</name>
    <name type="common">Coffee berry borer</name>
    <dbReference type="NCBI Taxonomy" id="57062"/>
    <lineage>
        <taxon>Eukaryota</taxon>
        <taxon>Metazoa</taxon>
        <taxon>Ecdysozoa</taxon>
        <taxon>Arthropoda</taxon>
        <taxon>Hexapoda</taxon>
        <taxon>Insecta</taxon>
        <taxon>Pterygota</taxon>
        <taxon>Neoptera</taxon>
        <taxon>Endopterygota</taxon>
        <taxon>Coleoptera</taxon>
        <taxon>Polyphaga</taxon>
        <taxon>Cucujiformia</taxon>
        <taxon>Curculionidae</taxon>
        <taxon>Scolytinae</taxon>
        <taxon>Hypothenemus</taxon>
    </lineage>
</organism>
<dbReference type="CDD" id="cd06672">
    <property type="entry name" value="PDZ8_MUPP1-PDZ7_PATJ-PDZ2_INAD-like"/>
    <property type="match status" value="1"/>
</dbReference>
<feature type="compositionally biased region" description="Pro residues" evidence="5">
    <location>
        <begin position="1506"/>
        <end position="1516"/>
    </location>
</feature>
<dbReference type="FunFam" id="2.30.42.10:FF:000070">
    <property type="entry name" value="Multiple PDZ domain protein"/>
    <property type="match status" value="1"/>
</dbReference>
<dbReference type="GO" id="GO:0016020">
    <property type="term" value="C:membrane"/>
    <property type="evidence" value="ECO:0007669"/>
    <property type="project" value="UniProtKB-SubCell"/>
</dbReference>
<feature type="domain" description="PDZ" evidence="6">
    <location>
        <begin position="1025"/>
        <end position="1118"/>
    </location>
</feature>
<keyword evidence="4" id="KW-0472">Membrane</keyword>
<dbReference type="Gene3D" id="2.30.42.10">
    <property type="match status" value="9"/>
</dbReference>
<dbReference type="EMBL" id="JBDJPC010000002">
    <property type="protein sequence ID" value="KAL1512843.1"/>
    <property type="molecule type" value="Genomic_DNA"/>
</dbReference>
<gene>
    <name evidence="7" type="ORF">ABEB36_002361</name>
</gene>
<dbReference type="InterPro" id="IPR036034">
    <property type="entry name" value="PDZ_sf"/>
</dbReference>
<keyword evidence="2" id="KW-0597">Phosphoprotein</keyword>
<feature type="compositionally biased region" description="Polar residues" evidence="5">
    <location>
        <begin position="1150"/>
        <end position="1160"/>
    </location>
</feature>
<sequence length="1709" mass="186469">MVLNTEWAQVEVIDLINDGSGLAFGIIGGRSTGVVVKTILPGGVADRDGRLQSGDHILQIGDVNLRGLGSEQVASVLRQCGVHVRMVVARPVESANADFQVLGSQAPIVPTKILGDPIELEKHLLENGSVGTCGPLPPIPYVPLVFGGAQNSISDMVDVVRNPLPIGKIPKTCLVPRSSLVGTPSTTNLESPETETFTIELKKDDLGLGITVAGYVCEKEEISGIFVKSISKGSAADATRNIKINDRIIEVNDTSVIGYTNHQAVEFLKHTGQLVKIKFERYLRGPKFEQLQQAIKANELRPPSPSSPTITSLPKIPLSLVQMNNLVIEADGESRTSIDFDSGVLYEANSLVDEEKEIVIDGRKSVQFNMANHDSIYEKWIGRVENSIQIIIAQMHKTENSGLGISLEGTVDVEDGIEVRPHHYIRNILPDGPVGINGVLRSGDELLEVNGIQLFGMNHLEVVSILKHLPASVCIVCARYAVPIRIIDTSQHPDAFKARKILAGSLQNIIQTTEPCHLVKAKSESSLASSGGSNGGALTLSKSRSLELIAGLPMWCDEVTVVELNKGDHGLGFSILDYQDPLNPQETVIVIRSLVPGGVAQTDGRLIPGDRLLAVNDINVARANLDTAVQVLKGAPKGLVRIAVAKPLNSGDAVSHTSQETEEDQTCLEEFQECIEEFQDDLIAVPIFLEDDRSFNNSPSISQVEDFGQKNFRFQNHVIKTDFFDNGYLNIKELKRDSTGDSDIDISFQSTNDNCLDGKTDGCDTKIQLILTNQCKVNSVTQSEKISSGRDDYDTCLEESLSEDNTTKVEKIDFLDETTPTNSKVDLTCCRTSAKNSVPSFSEPCLPTDPFANSQQICLQTKLDDLKSYDNQLCEGDEFFLVEYLSPNVCKSVSEPNVLDNPDMPKKLTFKLREYYNDYENCLDSYREVTVYEKIYGEMRDSQIFNEIFLPYKSRSAPDIMDRSFVTLTYDPGPDCYRRKSAFAAGYSNNDSDMTIIRHNLEQDFITMKDNQGNVLHNRWGSTHIVKVYREPDRGLGISIVGGKVDVQPSEQQTEALTGIFVKNVTPGTAAAKTEQFKTGDRILEVSGIDLREATHDKAVEAIRGAPNPVVFLVQSLIPWENAEEDNNFRDENEEEKSRFSPPNTPPPYNSENNLTQNDGNETKTNESSRKNSEIIEISPDIDHQKPSTLDNEEENEEEEEEEEENVTELEGRTVSAGGHQIDRASAANIKRSKDEVAADNEKEDEFGYTTNKVKKKYGNLGHNILMVQLERAAGGLGLSLAGHRDRNCMAVFVCGLNPNGAAYKTGSIQIGDEILEVNGVVLHGRCHLNASAIIKSLTGPIFKVIVLRRKAAIDDIAVKPITQFPVSLAEETSEEHFKNTYPNVRTVAIKKQSGQSLGIMIIEGKHADVGQGIFISDIQEGSSAEKAGLEIGEMILAVNKDSLVGSNYDTAANLLKRTEGLVTLIVSKPGKKDQSHALTPTPSAAQANNATDGKLLKTPTTPSRPATPVPEPPADPLTCLIVPGRETVIEVNTNNESLGISFIGGKDTVINNAIVVTDVYKNGAAEKDGRLQAGDQILDVNGISLRDSTNTTASQALRQTLPKMKITIFRPTNLEYTPLEVDLVKKPGKGLGLSITGRKSRKGVYVADIIPGSCAELDGKIAKGDILVSVNGQNLEEATSEEAGAILKTAMGRVSLKLHRYKTSTINQ</sequence>
<feature type="domain" description="PDZ" evidence="6">
    <location>
        <begin position="198"/>
        <end position="283"/>
    </location>
</feature>
<feature type="domain" description="PDZ" evidence="6">
    <location>
        <begin position="1387"/>
        <end position="1471"/>
    </location>
</feature>
<evidence type="ECO:0000256" key="2">
    <source>
        <dbReference type="ARBA" id="ARBA00022553"/>
    </source>
</evidence>
<dbReference type="InterPro" id="IPR051342">
    <property type="entry name" value="PDZ_scaffold"/>
</dbReference>
<feature type="domain" description="PDZ" evidence="6">
    <location>
        <begin position="12"/>
        <end position="92"/>
    </location>
</feature>
<dbReference type="Proteomes" id="UP001566132">
    <property type="component" value="Unassembled WGS sequence"/>
</dbReference>
<comment type="subcellular location">
    <subcellularLocation>
        <location evidence="1">Membrane</location>
    </subcellularLocation>
</comment>
<dbReference type="CDD" id="cd06669">
    <property type="entry name" value="PDZ5_MUPP1-like"/>
    <property type="match status" value="1"/>
</dbReference>
<feature type="compositionally biased region" description="Polar residues" evidence="5">
    <location>
        <begin position="1477"/>
        <end position="1492"/>
    </location>
</feature>
<feature type="domain" description="PDZ" evidence="6">
    <location>
        <begin position="1267"/>
        <end position="1350"/>
    </location>
</feature>
<feature type="compositionally biased region" description="Basic and acidic residues" evidence="5">
    <location>
        <begin position="1127"/>
        <end position="1139"/>
    </location>
</feature>
<keyword evidence="8" id="KW-1185">Reference proteome</keyword>
<feature type="compositionally biased region" description="Basic and acidic residues" evidence="5">
    <location>
        <begin position="1232"/>
        <end position="1241"/>
    </location>
</feature>
<dbReference type="SMART" id="SM00228">
    <property type="entry name" value="PDZ"/>
    <property type="match status" value="9"/>
</dbReference>
<feature type="region of interest" description="Disordered" evidence="5">
    <location>
        <begin position="1124"/>
        <end position="1243"/>
    </location>
</feature>
<dbReference type="InterPro" id="IPR001478">
    <property type="entry name" value="PDZ"/>
</dbReference>
<proteinExistence type="predicted"/>
<feature type="domain" description="PDZ" evidence="6">
    <location>
        <begin position="1527"/>
        <end position="1613"/>
    </location>
</feature>
<feature type="domain" description="PDZ" evidence="6">
    <location>
        <begin position="392"/>
        <end position="481"/>
    </location>
</feature>
<evidence type="ECO:0000256" key="5">
    <source>
        <dbReference type="SAM" id="MobiDB-lite"/>
    </source>
</evidence>
<dbReference type="CDD" id="cd06667">
    <property type="entry name" value="PDZ2_MUPP1-like"/>
    <property type="match status" value="1"/>
</dbReference>
<evidence type="ECO:0000256" key="4">
    <source>
        <dbReference type="ARBA" id="ARBA00023136"/>
    </source>
</evidence>
<dbReference type="CDD" id="cd06668">
    <property type="entry name" value="PDZ4_MUPP1-like"/>
    <property type="match status" value="1"/>
</dbReference>
<dbReference type="PROSITE" id="PS50106">
    <property type="entry name" value="PDZ"/>
    <property type="match status" value="9"/>
</dbReference>
<dbReference type="SUPFAM" id="SSF50156">
    <property type="entry name" value="PDZ domain-like"/>
    <property type="match status" value="9"/>
</dbReference>
<accession>A0ABD1F5I6</accession>
<feature type="domain" description="PDZ" evidence="6">
    <location>
        <begin position="1621"/>
        <end position="1703"/>
    </location>
</feature>
<keyword evidence="3" id="KW-0677">Repeat</keyword>
<evidence type="ECO:0000256" key="3">
    <source>
        <dbReference type="ARBA" id="ARBA00022737"/>
    </source>
</evidence>
<evidence type="ECO:0000313" key="7">
    <source>
        <dbReference type="EMBL" id="KAL1512843.1"/>
    </source>
</evidence>
<evidence type="ECO:0000259" key="6">
    <source>
        <dbReference type="PROSITE" id="PS50106"/>
    </source>
</evidence>
<name>A0ABD1F5I6_HYPHA</name>
<evidence type="ECO:0000313" key="8">
    <source>
        <dbReference type="Proteomes" id="UP001566132"/>
    </source>
</evidence>
<feature type="compositionally biased region" description="Acidic residues" evidence="5">
    <location>
        <begin position="1191"/>
        <end position="1208"/>
    </location>
</feature>
<dbReference type="Pfam" id="PF00595">
    <property type="entry name" value="PDZ"/>
    <property type="match status" value="9"/>
</dbReference>
<feature type="compositionally biased region" description="Basic and acidic residues" evidence="5">
    <location>
        <begin position="1161"/>
        <end position="1174"/>
    </location>
</feature>
<feature type="domain" description="PDZ" evidence="6">
    <location>
        <begin position="561"/>
        <end position="637"/>
    </location>
</feature>
<comment type="caution">
    <text evidence="7">The sequence shown here is derived from an EMBL/GenBank/DDBJ whole genome shotgun (WGS) entry which is preliminary data.</text>
</comment>
<dbReference type="PANTHER" id="PTHR19964">
    <property type="entry name" value="MULTIPLE PDZ DOMAIN PROTEIN"/>
    <property type="match status" value="1"/>
</dbReference>
<dbReference type="PANTHER" id="PTHR19964:SF92">
    <property type="entry name" value="PATJ HOMOLOG"/>
    <property type="match status" value="1"/>
</dbReference>
<reference evidence="7 8" key="1">
    <citation type="submission" date="2024-05" db="EMBL/GenBank/DDBJ databases">
        <title>Genetic variation in Jamaican populations of the coffee berry borer (Hypothenemus hampei).</title>
        <authorList>
            <person name="Errbii M."/>
            <person name="Myrie A."/>
        </authorList>
    </citation>
    <scope>NUCLEOTIDE SEQUENCE [LARGE SCALE GENOMIC DNA]</scope>
    <source>
        <strain evidence="7">JA-Hopewell-2020-01-JO</strain>
        <tissue evidence="7">Whole body</tissue>
    </source>
</reference>
<feature type="region of interest" description="Disordered" evidence="5">
    <location>
        <begin position="1472"/>
        <end position="1516"/>
    </location>
</feature>
<dbReference type="CDD" id="cd06671">
    <property type="entry name" value="PDZ7_MUPP1-PD6_PATJ-like"/>
    <property type="match status" value="1"/>
</dbReference>
<protein>
    <recommendedName>
        <fullName evidence="6">PDZ domain-containing protein</fullName>
    </recommendedName>
</protein>
<dbReference type="FunFam" id="2.30.42.10:FF:000125">
    <property type="entry name" value="PATJ, crumbs cell polarity complex component"/>
    <property type="match status" value="1"/>
</dbReference>
<dbReference type="CDD" id="cd06791">
    <property type="entry name" value="PDZ3_MUPP1-like"/>
    <property type="match status" value="1"/>
</dbReference>
<evidence type="ECO:0000256" key="1">
    <source>
        <dbReference type="ARBA" id="ARBA00004370"/>
    </source>
</evidence>